<keyword evidence="3" id="KW-1185">Reference proteome</keyword>
<proteinExistence type="predicted"/>
<feature type="transmembrane region" description="Helical" evidence="1">
    <location>
        <begin position="36"/>
        <end position="53"/>
    </location>
</feature>
<dbReference type="EMBL" id="JBHSMJ010000012">
    <property type="protein sequence ID" value="MFC5448864.1"/>
    <property type="molecule type" value="Genomic_DNA"/>
</dbReference>
<feature type="transmembrane region" description="Helical" evidence="1">
    <location>
        <begin position="12"/>
        <end position="30"/>
    </location>
</feature>
<feature type="transmembrane region" description="Helical" evidence="1">
    <location>
        <begin position="82"/>
        <end position="105"/>
    </location>
</feature>
<gene>
    <name evidence="2" type="ORF">ACFPOG_11355</name>
</gene>
<evidence type="ECO:0000313" key="3">
    <source>
        <dbReference type="Proteomes" id="UP001596044"/>
    </source>
</evidence>
<protein>
    <recommendedName>
        <fullName evidence="4">Histidine kinase</fullName>
    </recommendedName>
</protein>
<reference evidence="3" key="1">
    <citation type="journal article" date="2019" name="Int. J. Syst. Evol. Microbiol.">
        <title>The Global Catalogue of Microorganisms (GCM) 10K type strain sequencing project: providing services to taxonomists for standard genome sequencing and annotation.</title>
        <authorList>
            <consortium name="The Broad Institute Genomics Platform"/>
            <consortium name="The Broad Institute Genome Sequencing Center for Infectious Disease"/>
            <person name="Wu L."/>
            <person name="Ma J."/>
        </authorList>
    </citation>
    <scope>NUCLEOTIDE SEQUENCE [LARGE SCALE GENOMIC DNA]</scope>
    <source>
        <strain evidence="3">KACC 11904</strain>
    </source>
</reference>
<keyword evidence="1" id="KW-0812">Transmembrane</keyword>
<sequence>MSRSTMSRAGSYLGYVAALTTLVLFIFIKSHHASDIGGLPVLLIPAFLLSIIASITHKSMFMYVSILLTVPLIFVWEPGLGGVGMLITIPILNLLAAAAMMFGTVRVERTSR</sequence>
<keyword evidence="1" id="KW-1133">Transmembrane helix</keyword>
<organism evidence="2 3">
    <name type="scientific">Paenibacillus aestuarii</name>
    <dbReference type="NCBI Taxonomy" id="516965"/>
    <lineage>
        <taxon>Bacteria</taxon>
        <taxon>Bacillati</taxon>
        <taxon>Bacillota</taxon>
        <taxon>Bacilli</taxon>
        <taxon>Bacillales</taxon>
        <taxon>Paenibacillaceae</taxon>
        <taxon>Paenibacillus</taxon>
    </lineage>
</organism>
<accession>A0ABW0K6K4</accession>
<keyword evidence="1" id="KW-0472">Membrane</keyword>
<evidence type="ECO:0000256" key="1">
    <source>
        <dbReference type="SAM" id="Phobius"/>
    </source>
</evidence>
<dbReference type="Proteomes" id="UP001596044">
    <property type="component" value="Unassembled WGS sequence"/>
</dbReference>
<dbReference type="RefSeq" id="WP_270878703.1">
    <property type="nucleotide sequence ID" value="NZ_JAQFVF010000021.1"/>
</dbReference>
<comment type="caution">
    <text evidence="2">The sequence shown here is derived from an EMBL/GenBank/DDBJ whole genome shotgun (WGS) entry which is preliminary data.</text>
</comment>
<feature type="transmembrane region" description="Helical" evidence="1">
    <location>
        <begin position="60"/>
        <end position="76"/>
    </location>
</feature>
<evidence type="ECO:0008006" key="4">
    <source>
        <dbReference type="Google" id="ProtNLM"/>
    </source>
</evidence>
<name>A0ABW0K6K4_9BACL</name>
<evidence type="ECO:0000313" key="2">
    <source>
        <dbReference type="EMBL" id="MFC5448864.1"/>
    </source>
</evidence>